<dbReference type="InterPro" id="IPR036390">
    <property type="entry name" value="WH_DNA-bd_sf"/>
</dbReference>
<dbReference type="Gene3D" id="3.40.190.290">
    <property type="match status" value="1"/>
</dbReference>
<dbReference type="GO" id="GO:2000142">
    <property type="term" value="P:regulation of DNA-templated transcription initiation"/>
    <property type="evidence" value="ECO:0007669"/>
    <property type="project" value="TreeGrafter"/>
</dbReference>
<evidence type="ECO:0000256" key="4">
    <source>
        <dbReference type="ARBA" id="ARBA00023159"/>
    </source>
</evidence>
<dbReference type="CDD" id="cd08433">
    <property type="entry name" value="PBP2_Nac"/>
    <property type="match status" value="1"/>
</dbReference>
<keyword evidence="2" id="KW-0805">Transcription regulation</keyword>
<dbReference type="OrthoDB" id="8479357at2"/>
<gene>
    <name evidence="10" type="ORF">FHW37_1011011</name>
</gene>
<reference evidence="10 11" key="1">
    <citation type="submission" date="2019-06" db="EMBL/GenBank/DDBJ databases">
        <title>Sorghum-associated microbial communities from plants grown in Nebraska, USA.</title>
        <authorList>
            <person name="Schachtman D."/>
        </authorList>
    </citation>
    <scope>NUCLEOTIDE SEQUENCE [LARGE SCALE GENOMIC DNA]</scope>
    <source>
        <strain evidence="10 11">1225</strain>
    </source>
</reference>
<dbReference type="InterPro" id="IPR036388">
    <property type="entry name" value="WH-like_DNA-bd_sf"/>
</dbReference>
<dbReference type="Proteomes" id="UP000320653">
    <property type="component" value="Unassembled WGS sequence"/>
</dbReference>
<evidence type="ECO:0000256" key="7">
    <source>
        <dbReference type="ARBA" id="ARBA00067332"/>
    </source>
</evidence>
<dbReference type="SUPFAM" id="SSF46785">
    <property type="entry name" value="Winged helix' DNA-binding domain"/>
    <property type="match status" value="1"/>
</dbReference>
<dbReference type="InterPro" id="IPR005119">
    <property type="entry name" value="LysR_subst-bd"/>
</dbReference>
<proteinExistence type="inferred from homology"/>
<dbReference type="PANTHER" id="PTHR30293:SF0">
    <property type="entry name" value="NITROGEN ASSIMILATION REGULATORY PROTEIN NAC"/>
    <property type="match status" value="1"/>
</dbReference>
<evidence type="ECO:0000313" key="10">
    <source>
        <dbReference type="EMBL" id="TWF59205.1"/>
    </source>
</evidence>
<comment type="function">
    <text evidence="6">Transcriptional regulator of the ttuABCDE tartrate utilization operon.</text>
</comment>
<comment type="caution">
    <text evidence="10">The sequence shown here is derived from an EMBL/GenBank/DDBJ whole genome shotgun (WGS) entry which is preliminary data.</text>
</comment>
<name>A0A561R998_9HYPH</name>
<evidence type="ECO:0000256" key="8">
    <source>
        <dbReference type="ARBA" id="ARBA00083243"/>
    </source>
</evidence>
<dbReference type="InterPro" id="IPR000847">
    <property type="entry name" value="LysR_HTH_N"/>
</dbReference>
<evidence type="ECO:0000313" key="11">
    <source>
        <dbReference type="Proteomes" id="UP000320653"/>
    </source>
</evidence>
<feature type="domain" description="HTH lysR-type" evidence="9">
    <location>
        <begin position="1"/>
        <end position="58"/>
    </location>
</feature>
<dbReference type="PROSITE" id="PS50931">
    <property type="entry name" value="HTH_LYSR"/>
    <property type="match status" value="1"/>
</dbReference>
<dbReference type="PRINTS" id="PR00039">
    <property type="entry name" value="HTHLYSR"/>
</dbReference>
<dbReference type="EMBL" id="VIWP01000001">
    <property type="protein sequence ID" value="TWF59205.1"/>
    <property type="molecule type" value="Genomic_DNA"/>
</dbReference>
<evidence type="ECO:0000256" key="1">
    <source>
        <dbReference type="ARBA" id="ARBA00009437"/>
    </source>
</evidence>
<dbReference type="AlphaFoldDB" id="A0A561R998"/>
<dbReference type="Pfam" id="PF03466">
    <property type="entry name" value="LysR_substrate"/>
    <property type="match status" value="1"/>
</dbReference>
<dbReference type="PANTHER" id="PTHR30293">
    <property type="entry name" value="TRANSCRIPTIONAL REGULATORY PROTEIN NAC-RELATED"/>
    <property type="match status" value="1"/>
</dbReference>
<keyword evidence="5" id="KW-0804">Transcription</keyword>
<evidence type="ECO:0000256" key="5">
    <source>
        <dbReference type="ARBA" id="ARBA00023163"/>
    </source>
</evidence>
<dbReference type="Pfam" id="PF00126">
    <property type="entry name" value="HTH_1"/>
    <property type="match status" value="1"/>
</dbReference>
<dbReference type="GO" id="GO:0003700">
    <property type="term" value="F:DNA-binding transcription factor activity"/>
    <property type="evidence" value="ECO:0007669"/>
    <property type="project" value="InterPro"/>
</dbReference>
<evidence type="ECO:0000259" key="9">
    <source>
        <dbReference type="PROSITE" id="PS50931"/>
    </source>
</evidence>
<dbReference type="RefSeq" id="WP_145633295.1">
    <property type="nucleotide sequence ID" value="NZ_VIWP01000001.1"/>
</dbReference>
<protein>
    <recommendedName>
        <fullName evidence="7">HTH-type transcriptional regulator TtuA</fullName>
    </recommendedName>
    <alternativeName>
        <fullName evidence="8">Tartrate utilization transcriptional regulator</fullName>
    </alternativeName>
</protein>
<dbReference type="GO" id="GO:0003677">
    <property type="term" value="F:DNA binding"/>
    <property type="evidence" value="ECO:0007669"/>
    <property type="project" value="UniProtKB-KW"/>
</dbReference>
<keyword evidence="3" id="KW-0238">DNA-binding</keyword>
<evidence type="ECO:0000256" key="3">
    <source>
        <dbReference type="ARBA" id="ARBA00023125"/>
    </source>
</evidence>
<sequence length="317" mass="35152">MDLRQLRYFIAIAEQGSFAKAAAVLNVAQPALSNHVRNMEADLKTPLLFRSPLGVIATEAGEILLRHARIVLDQVAVAEEEIRCHETEPEGEVRLGLPGTINEILSVPLIMAARRQLPKVKLRIAEAMSGFVLEWMQDGRIDLGIIYTSFNDRDLVSTHVLTEELCLLGPVEPINVAKLAPGDKIPYGDVAELPLILPSPPHGLRELLEKKASEVGLMLNTAIDVDSYGNIKELVEEGFGYSILPYNAIARELRQGRLIHRSIISPILERDVHLVHNATRPMTNAVRAVEELCRLTLTSLMETGRWKGVRPPPLEVE</sequence>
<keyword evidence="11" id="KW-1185">Reference proteome</keyword>
<dbReference type="Gene3D" id="1.10.10.10">
    <property type="entry name" value="Winged helix-like DNA-binding domain superfamily/Winged helix DNA-binding domain"/>
    <property type="match status" value="1"/>
</dbReference>
<comment type="similarity">
    <text evidence="1">Belongs to the LysR transcriptional regulatory family.</text>
</comment>
<evidence type="ECO:0000256" key="2">
    <source>
        <dbReference type="ARBA" id="ARBA00023015"/>
    </source>
</evidence>
<keyword evidence="4" id="KW-0010">Activator</keyword>
<dbReference type="SUPFAM" id="SSF53850">
    <property type="entry name" value="Periplasmic binding protein-like II"/>
    <property type="match status" value="1"/>
</dbReference>
<organism evidence="10 11">
    <name type="scientific">Neorhizobium alkalisoli</name>
    <dbReference type="NCBI Taxonomy" id="528178"/>
    <lineage>
        <taxon>Bacteria</taxon>
        <taxon>Pseudomonadati</taxon>
        <taxon>Pseudomonadota</taxon>
        <taxon>Alphaproteobacteria</taxon>
        <taxon>Hyphomicrobiales</taxon>
        <taxon>Rhizobiaceae</taxon>
        <taxon>Rhizobium/Agrobacterium group</taxon>
        <taxon>Neorhizobium</taxon>
    </lineage>
</organism>
<evidence type="ECO:0000256" key="6">
    <source>
        <dbReference type="ARBA" id="ARBA00054626"/>
    </source>
</evidence>
<dbReference type="FunFam" id="1.10.10.10:FF:000001">
    <property type="entry name" value="LysR family transcriptional regulator"/>
    <property type="match status" value="1"/>
</dbReference>
<accession>A0A561R998</accession>